<dbReference type="PROSITE" id="PS51257">
    <property type="entry name" value="PROKAR_LIPOPROTEIN"/>
    <property type="match status" value="1"/>
</dbReference>
<evidence type="ECO:0000313" key="2">
    <source>
        <dbReference type="EMBL" id="MBA8823809.1"/>
    </source>
</evidence>
<dbReference type="Proteomes" id="UP000569329">
    <property type="component" value="Unassembled WGS sequence"/>
</dbReference>
<dbReference type="AlphaFoldDB" id="A0A839DST6"/>
<name>A0A839DST6_9PSEU</name>
<dbReference type="EMBL" id="JACGWZ010000001">
    <property type="protein sequence ID" value="MBA8823809.1"/>
    <property type="molecule type" value="Genomic_DNA"/>
</dbReference>
<evidence type="ECO:0000259" key="1">
    <source>
        <dbReference type="Pfam" id="PF13400"/>
    </source>
</evidence>
<dbReference type="InterPro" id="IPR028087">
    <property type="entry name" value="Tad_N"/>
</dbReference>
<organism evidence="2 3">
    <name type="scientific">Halosaccharopolyspora lacisalsi</name>
    <dbReference type="NCBI Taxonomy" id="1000566"/>
    <lineage>
        <taxon>Bacteria</taxon>
        <taxon>Bacillati</taxon>
        <taxon>Actinomycetota</taxon>
        <taxon>Actinomycetes</taxon>
        <taxon>Pseudonocardiales</taxon>
        <taxon>Pseudonocardiaceae</taxon>
        <taxon>Halosaccharopolyspora</taxon>
    </lineage>
</organism>
<dbReference type="RefSeq" id="WP_182543055.1">
    <property type="nucleotide sequence ID" value="NZ_JACGWZ010000001.1"/>
</dbReference>
<comment type="caution">
    <text evidence="2">The sequence shown here is derived from an EMBL/GenBank/DDBJ whole genome shotgun (WGS) entry which is preliminary data.</text>
</comment>
<feature type="domain" description="Putative Flp pilus-assembly TadG-like N-terminal" evidence="1">
    <location>
        <begin position="14"/>
        <end position="60"/>
    </location>
</feature>
<keyword evidence="3" id="KW-1185">Reference proteome</keyword>
<accession>A0A839DST6</accession>
<dbReference type="Pfam" id="PF13400">
    <property type="entry name" value="Tad"/>
    <property type="match status" value="1"/>
</dbReference>
<gene>
    <name evidence="2" type="ORF">FHX42_001138</name>
</gene>
<evidence type="ECO:0000313" key="3">
    <source>
        <dbReference type="Proteomes" id="UP000569329"/>
    </source>
</evidence>
<proteinExistence type="predicted"/>
<sequence>MTRRGRGLITDEQGRVTAFVVILTTACLLFAGLVLDGGLALAAKIRAIGHAEEAARAGAQELALTVYRDNSTVQLQPAAVRAAARQYLDTVGAHGTVTVADNTVSVTVTAEQPTQLLELIGITTTTVSGSGHAQPHQGQLGGQ</sequence>
<reference evidence="2 3" key="1">
    <citation type="submission" date="2020-07" db="EMBL/GenBank/DDBJ databases">
        <title>Sequencing the genomes of 1000 actinobacteria strains.</title>
        <authorList>
            <person name="Klenk H.-P."/>
        </authorList>
    </citation>
    <scope>NUCLEOTIDE SEQUENCE [LARGE SCALE GENOMIC DNA]</scope>
    <source>
        <strain evidence="2 3">DSM 45975</strain>
    </source>
</reference>
<protein>
    <submittedName>
        <fullName evidence="2">Flp pilus assembly protein TadG</fullName>
    </submittedName>
</protein>